<evidence type="ECO:0000313" key="4">
    <source>
        <dbReference type="Proteomes" id="UP000835052"/>
    </source>
</evidence>
<evidence type="ECO:0000256" key="1">
    <source>
        <dbReference type="SAM" id="Coils"/>
    </source>
</evidence>
<feature type="coiled-coil region" evidence="1">
    <location>
        <begin position="140"/>
        <end position="216"/>
    </location>
</feature>
<feature type="region of interest" description="Disordered" evidence="2">
    <location>
        <begin position="460"/>
        <end position="505"/>
    </location>
</feature>
<dbReference type="AlphaFoldDB" id="A0A8S1HGL1"/>
<organism evidence="3 4">
    <name type="scientific">Caenorhabditis auriculariae</name>
    <dbReference type="NCBI Taxonomy" id="2777116"/>
    <lineage>
        <taxon>Eukaryota</taxon>
        <taxon>Metazoa</taxon>
        <taxon>Ecdysozoa</taxon>
        <taxon>Nematoda</taxon>
        <taxon>Chromadorea</taxon>
        <taxon>Rhabditida</taxon>
        <taxon>Rhabditina</taxon>
        <taxon>Rhabditomorpha</taxon>
        <taxon>Rhabditoidea</taxon>
        <taxon>Rhabditidae</taxon>
        <taxon>Peloderinae</taxon>
        <taxon>Caenorhabditis</taxon>
    </lineage>
</organism>
<gene>
    <name evidence="3" type="ORF">CAUJ_LOCUS9400</name>
</gene>
<keyword evidence="4" id="KW-1185">Reference proteome</keyword>
<comment type="caution">
    <text evidence="3">The sequence shown here is derived from an EMBL/GenBank/DDBJ whole genome shotgun (WGS) entry which is preliminary data.</text>
</comment>
<proteinExistence type="predicted"/>
<sequence>MDNRYKERDSYDDADRGGRHKSYRKHSRHRKRSTSRSRSPRSVHVNPMFSLGTPVSQSLGPSASKLLETNKYLEAELARLRRDHSCLQGRTQLLENDLRNALTSAQTAENRCEVLLADKKKGLDAMCQARNAISNYETTIRKIRQENSVISAERDEMRKEFERADQRGKLERDQLEFLSNRNTQLSRKCEQLVEKNRQAQEEMELARQSTQTMKRDVERMRTDVELSKMESSRYLTEIDMLRDKEGTWKMEKLEFERLLSAKDATLSAERRRMGAALQEERDKVERLETRLRSDRPVVQGELATEAVFRALELVKDEFGTQMKHLFAQIDDVKVKTTSFDRPANARETQNSGSTELPYYLGMSPVLTRPDRTNSAPPIDCPFTLLRSTFGIAVPTSKESENKYASHVVVPEPGAPIFPSLTELQTKLSQNEPDVVDLTSDGEESESIILVECIDETGEPVDLKKSHVEPSTKRKAEDDSEDLDEERPKKLTRSEGGSDRFPAEAELLGEDELLAIGHGGGSVDFENLKALEEELLK</sequence>
<feature type="compositionally biased region" description="Basic residues" evidence="2">
    <location>
        <begin position="18"/>
        <end position="41"/>
    </location>
</feature>
<evidence type="ECO:0000256" key="2">
    <source>
        <dbReference type="SAM" id="MobiDB-lite"/>
    </source>
</evidence>
<protein>
    <submittedName>
        <fullName evidence="3">Uncharacterized protein</fullName>
    </submittedName>
</protein>
<name>A0A8S1HGL1_9PELO</name>
<feature type="compositionally biased region" description="Basic and acidic residues" evidence="2">
    <location>
        <begin position="460"/>
        <end position="476"/>
    </location>
</feature>
<feature type="compositionally biased region" description="Basic and acidic residues" evidence="2">
    <location>
        <begin position="485"/>
        <end position="502"/>
    </location>
</feature>
<evidence type="ECO:0000313" key="3">
    <source>
        <dbReference type="EMBL" id="CAD6193481.1"/>
    </source>
</evidence>
<reference evidence="3" key="1">
    <citation type="submission" date="2020-10" db="EMBL/GenBank/DDBJ databases">
        <authorList>
            <person name="Kikuchi T."/>
        </authorList>
    </citation>
    <scope>NUCLEOTIDE SEQUENCE</scope>
    <source>
        <strain evidence="3">NKZ352</strain>
    </source>
</reference>
<feature type="region of interest" description="Disordered" evidence="2">
    <location>
        <begin position="1"/>
        <end position="61"/>
    </location>
</feature>
<feature type="compositionally biased region" description="Basic and acidic residues" evidence="2">
    <location>
        <begin position="1"/>
        <end position="17"/>
    </location>
</feature>
<keyword evidence="1" id="KW-0175">Coiled coil</keyword>
<feature type="coiled-coil region" evidence="1">
    <location>
        <begin position="63"/>
        <end position="111"/>
    </location>
</feature>
<accession>A0A8S1HGL1</accession>
<dbReference type="OrthoDB" id="5877542at2759"/>
<dbReference type="EMBL" id="CAJGYM010000035">
    <property type="protein sequence ID" value="CAD6193481.1"/>
    <property type="molecule type" value="Genomic_DNA"/>
</dbReference>
<dbReference type="Proteomes" id="UP000835052">
    <property type="component" value="Unassembled WGS sequence"/>
</dbReference>